<dbReference type="Proteomes" id="UP000076078">
    <property type="component" value="Unassembled WGS sequence"/>
</dbReference>
<dbReference type="OMA" id="KEIFANQ"/>
<feature type="region of interest" description="Disordered" evidence="1">
    <location>
        <begin position="139"/>
        <end position="176"/>
    </location>
</feature>
<name>A0A151ZFU8_TIELA</name>
<evidence type="ECO:0000313" key="3">
    <source>
        <dbReference type="Proteomes" id="UP000076078"/>
    </source>
</evidence>
<dbReference type="STRING" id="361077.A0A151ZFU8"/>
<comment type="caution">
    <text evidence="2">The sequence shown here is derived from an EMBL/GenBank/DDBJ whole genome shotgun (WGS) entry which is preliminary data.</text>
</comment>
<evidence type="ECO:0000256" key="1">
    <source>
        <dbReference type="SAM" id="MobiDB-lite"/>
    </source>
</evidence>
<dbReference type="InterPro" id="IPR006708">
    <property type="entry name" value="Pex19"/>
</dbReference>
<dbReference type="GO" id="GO:0033328">
    <property type="term" value="F:peroxisome membrane targeting sequence binding"/>
    <property type="evidence" value="ECO:0007669"/>
    <property type="project" value="TreeGrafter"/>
</dbReference>
<dbReference type="EMBL" id="LODT01000028">
    <property type="protein sequence ID" value="KYQ92805.1"/>
    <property type="molecule type" value="Genomic_DNA"/>
</dbReference>
<feature type="compositionally biased region" description="Low complexity" evidence="1">
    <location>
        <begin position="153"/>
        <end position="175"/>
    </location>
</feature>
<dbReference type="OrthoDB" id="21292at2759"/>
<dbReference type="Gene3D" id="1.20.120.900">
    <property type="entry name" value="Pex19, mPTS binding domain"/>
    <property type="match status" value="1"/>
</dbReference>
<protein>
    <submittedName>
        <fullName evidence="2">Peroxin 19</fullName>
    </submittedName>
</protein>
<dbReference type="AlphaFoldDB" id="A0A151ZFU8"/>
<evidence type="ECO:0000313" key="2">
    <source>
        <dbReference type="EMBL" id="KYQ92805.1"/>
    </source>
</evidence>
<proteinExistence type="predicted"/>
<reference evidence="2 3" key="1">
    <citation type="submission" date="2015-12" db="EMBL/GenBank/DDBJ databases">
        <title>Dictyostelia acquired genes for synthesis and detection of signals that induce cell-type specialization by lateral gene transfer from prokaryotes.</title>
        <authorList>
            <person name="Gloeckner G."/>
            <person name="Schaap P."/>
        </authorList>
    </citation>
    <scope>NUCLEOTIDE SEQUENCE [LARGE SCALE GENOMIC DNA]</scope>
    <source>
        <strain evidence="2 3">TK</strain>
    </source>
</reference>
<feature type="region of interest" description="Disordered" evidence="1">
    <location>
        <begin position="1"/>
        <end position="69"/>
    </location>
</feature>
<dbReference type="PANTHER" id="PTHR12774">
    <property type="entry name" value="PEROXISOMAL BIOGENESIS FACTOR 19"/>
    <property type="match status" value="1"/>
</dbReference>
<dbReference type="Pfam" id="PF04614">
    <property type="entry name" value="Pex19"/>
    <property type="match status" value="1"/>
</dbReference>
<dbReference type="GO" id="GO:0005778">
    <property type="term" value="C:peroxisomal membrane"/>
    <property type="evidence" value="ECO:0007669"/>
    <property type="project" value="TreeGrafter"/>
</dbReference>
<dbReference type="GO" id="GO:0045046">
    <property type="term" value="P:protein import into peroxisome membrane"/>
    <property type="evidence" value="ECO:0007669"/>
    <property type="project" value="TreeGrafter"/>
</dbReference>
<dbReference type="InterPro" id="IPR038322">
    <property type="entry name" value="Pex19_C_sf"/>
</dbReference>
<keyword evidence="3" id="KW-1185">Reference proteome</keyword>
<dbReference type="FunCoup" id="A0A151ZFU8">
    <property type="interactions" value="47"/>
</dbReference>
<feature type="compositionally biased region" description="Low complexity" evidence="1">
    <location>
        <begin position="1"/>
        <end position="16"/>
    </location>
</feature>
<sequence>MSFNLDDLLNDALNELDSQEKQKTTPVTPPPKQQQQQQTQVPKPTTPTTATPVVTNVNNNTNNNNKVPEDFDFGDLSKLSEQFTQLLKSNEFSNLLNGDNDNLDDLLKNTEALKSDSMTPEEQKQITEAFNNLQDLMKNLGSTLDPNAFNDLNKNNNNNNNTQQQQQQQQQQAQQPHINIEDFEKHFSESLKGIADNASKQTGNTEQDMLQNLFQMFSNLEGGSSDQVDYLFEESITYILNNYPDWIEKNKNSYSPEEVQNFRKQSQLFKEIFANQGNESSDQNQAMFDQMSQLGNLPEAFCDEYIKSLEQKFGEVPNDNNNNNNNSQK</sequence>
<organism evidence="2 3">
    <name type="scientific">Tieghemostelium lacteum</name>
    <name type="common">Slime mold</name>
    <name type="synonym">Dictyostelium lacteum</name>
    <dbReference type="NCBI Taxonomy" id="361077"/>
    <lineage>
        <taxon>Eukaryota</taxon>
        <taxon>Amoebozoa</taxon>
        <taxon>Evosea</taxon>
        <taxon>Eumycetozoa</taxon>
        <taxon>Dictyostelia</taxon>
        <taxon>Dictyosteliales</taxon>
        <taxon>Raperosteliaceae</taxon>
        <taxon>Tieghemostelium</taxon>
    </lineage>
</organism>
<dbReference type="InParanoid" id="A0A151ZFU8"/>
<dbReference type="PANTHER" id="PTHR12774:SF2">
    <property type="entry name" value="PEROXISOMAL BIOGENESIS FACTOR 19"/>
    <property type="match status" value="1"/>
</dbReference>
<feature type="compositionally biased region" description="Low complexity" evidence="1">
    <location>
        <begin position="33"/>
        <end position="66"/>
    </location>
</feature>
<gene>
    <name evidence="2" type="ORF">DLAC_05388</name>
</gene>
<accession>A0A151ZFU8</accession>